<keyword evidence="2" id="KW-0804">Transcription</keyword>
<feature type="compositionally biased region" description="Basic and acidic residues" evidence="6">
    <location>
        <begin position="326"/>
        <end position="335"/>
    </location>
</feature>
<feature type="region of interest" description="Disordered" evidence="6">
    <location>
        <begin position="1425"/>
        <end position="1582"/>
    </location>
</feature>
<dbReference type="CDD" id="cd00086">
    <property type="entry name" value="homeodomain"/>
    <property type="match status" value="1"/>
</dbReference>
<feature type="region of interest" description="Disordered" evidence="6">
    <location>
        <begin position="780"/>
        <end position="830"/>
    </location>
</feature>
<dbReference type="Pfam" id="PF02791">
    <property type="entry name" value="DDT"/>
    <property type="match status" value="1"/>
</dbReference>
<feature type="region of interest" description="Disordered" evidence="6">
    <location>
        <begin position="256"/>
        <end position="275"/>
    </location>
</feature>
<accession>A0AAV6LAD0</accession>
<dbReference type="InterPro" id="IPR018501">
    <property type="entry name" value="DDT_dom"/>
</dbReference>
<evidence type="ECO:0000256" key="1">
    <source>
        <dbReference type="ARBA" id="ARBA00004123"/>
    </source>
</evidence>
<feature type="compositionally biased region" description="Acidic residues" evidence="6">
    <location>
        <begin position="1531"/>
        <end position="1546"/>
    </location>
</feature>
<dbReference type="PANTHER" id="PTHR36968">
    <property type="entry name" value="HOMEOBOX-DDT DOMAIN PROTEIN RLT2"/>
    <property type="match status" value="1"/>
</dbReference>
<evidence type="ECO:0000259" key="9">
    <source>
        <dbReference type="PROSITE" id="PS51913"/>
    </source>
</evidence>
<feature type="region of interest" description="Disordered" evidence="6">
    <location>
        <begin position="358"/>
        <end position="426"/>
    </location>
</feature>
<dbReference type="EMBL" id="JACTNZ010000002">
    <property type="protein sequence ID" value="KAG5561737.1"/>
    <property type="molecule type" value="Genomic_DNA"/>
</dbReference>
<dbReference type="PANTHER" id="PTHR36968:SF13">
    <property type="entry name" value="HOMEOBOX-DDT DOMAIN PROTEIN RLT1"/>
    <property type="match status" value="1"/>
</dbReference>
<feature type="compositionally biased region" description="Basic and acidic residues" evidence="6">
    <location>
        <begin position="1510"/>
        <end position="1519"/>
    </location>
</feature>
<feature type="compositionally biased region" description="Basic residues" evidence="6">
    <location>
        <begin position="1430"/>
        <end position="1442"/>
    </location>
</feature>
<evidence type="ECO:0000256" key="6">
    <source>
        <dbReference type="SAM" id="MobiDB-lite"/>
    </source>
</evidence>
<feature type="region of interest" description="Disordered" evidence="6">
    <location>
        <begin position="293"/>
        <end position="335"/>
    </location>
</feature>
<feature type="compositionally biased region" description="Acidic residues" evidence="6">
    <location>
        <begin position="788"/>
        <end position="806"/>
    </location>
</feature>
<feature type="compositionally biased region" description="Acidic residues" evidence="6">
    <location>
        <begin position="1477"/>
        <end position="1486"/>
    </location>
</feature>
<evidence type="ECO:0000259" key="7">
    <source>
        <dbReference type="PROSITE" id="PS50071"/>
    </source>
</evidence>
<evidence type="ECO:0000256" key="5">
    <source>
        <dbReference type="RuleBase" id="RU000682"/>
    </source>
</evidence>
<keyword evidence="11" id="KW-1185">Reference proteome</keyword>
<keyword evidence="3 4" id="KW-0539">Nucleus</keyword>
<keyword evidence="4 5" id="KW-0371">Homeobox</keyword>
<dbReference type="PROSITE" id="PS50827">
    <property type="entry name" value="DDT"/>
    <property type="match status" value="1"/>
</dbReference>
<dbReference type="SMART" id="SM00571">
    <property type="entry name" value="DDT"/>
    <property type="match status" value="1"/>
</dbReference>
<evidence type="ECO:0000313" key="11">
    <source>
        <dbReference type="Proteomes" id="UP000823749"/>
    </source>
</evidence>
<feature type="region of interest" description="Disordered" evidence="6">
    <location>
        <begin position="80"/>
        <end position="114"/>
    </location>
</feature>
<feature type="compositionally biased region" description="Polar residues" evidence="6">
    <location>
        <begin position="815"/>
        <end position="830"/>
    </location>
</feature>
<protein>
    <submittedName>
        <fullName evidence="10">Uncharacterized protein</fullName>
    </submittedName>
</protein>
<evidence type="ECO:0000256" key="2">
    <source>
        <dbReference type="ARBA" id="ARBA00023163"/>
    </source>
</evidence>
<dbReference type="Proteomes" id="UP000823749">
    <property type="component" value="Chromosome 2"/>
</dbReference>
<name>A0AAV6LAD0_9ERIC</name>
<dbReference type="GO" id="GO:0003677">
    <property type="term" value="F:DNA binding"/>
    <property type="evidence" value="ECO:0007669"/>
    <property type="project" value="UniProtKB-UniRule"/>
</dbReference>
<comment type="caution">
    <text evidence="10">The sequence shown here is derived from an EMBL/GenBank/DDBJ whole genome shotgun (WGS) entry which is preliminary data.</text>
</comment>
<dbReference type="Pfam" id="PF15613">
    <property type="entry name" value="WSD"/>
    <property type="match status" value="1"/>
</dbReference>
<dbReference type="GO" id="GO:0005634">
    <property type="term" value="C:nucleus"/>
    <property type="evidence" value="ECO:0007669"/>
    <property type="project" value="UniProtKB-SubCell"/>
</dbReference>
<feature type="region of interest" description="Disordered" evidence="6">
    <location>
        <begin position="1142"/>
        <end position="1161"/>
    </location>
</feature>
<feature type="compositionally biased region" description="Polar residues" evidence="6">
    <location>
        <begin position="266"/>
        <end position="275"/>
    </location>
</feature>
<dbReference type="Gene3D" id="1.10.10.60">
    <property type="entry name" value="Homeodomain-like"/>
    <property type="match status" value="1"/>
</dbReference>
<dbReference type="Pfam" id="PF00046">
    <property type="entry name" value="Homeodomain"/>
    <property type="match status" value="1"/>
</dbReference>
<dbReference type="PROSITE" id="PS51913">
    <property type="entry name" value="HTH_HARE"/>
    <property type="match status" value="1"/>
</dbReference>
<dbReference type="SUPFAM" id="SSF46689">
    <property type="entry name" value="Homeodomain-like"/>
    <property type="match status" value="1"/>
</dbReference>
<dbReference type="PROSITE" id="PS50071">
    <property type="entry name" value="HOMEOBOX_2"/>
    <property type="match status" value="1"/>
</dbReference>
<dbReference type="InterPro" id="IPR001356">
    <property type="entry name" value="HD"/>
</dbReference>
<dbReference type="GO" id="GO:0006357">
    <property type="term" value="P:regulation of transcription by RNA polymerase II"/>
    <property type="evidence" value="ECO:0007669"/>
    <property type="project" value="InterPro"/>
</dbReference>
<feature type="compositionally biased region" description="Gly residues" evidence="6">
    <location>
        <begin position="96"/>
        <end position="108"/>
    </location>
</feature>
<feature type="DNA-binding region" description="Homeobox" evidence="4">
    <location>
        <begin position="9"/>
        <end position="68"/>
    </location>
</feature>
<evidence type="ECO:0000313" key="10">
    <source>
        <dbReference type="EMBL" id="KAG5561737.1"/>
    </source>
</evidence>
<reference evidence="10" key="1">
    <citation type="submission" date="2020-08" db="EMBL/GenBank/DDBJ databases">
        <title>Plant Genome Project.</title>
        <authorList>
            <person name="Zhang R.-G."/>
        </authorList>
    </citation>
    <scope>NUCLEOTIDE SEQUENCE</scope>
    <source>
        <strain evidence="10">WSP0</strain>
        <tissue evidence="10">Leaf</tissue>
    </source>
</reference>
<feature type="region of interest" description="Disordered" evidence="6">
    <location>
        <begin position="1366"/>
        <end position="1385"/>
    </location>
</feature>
<sequence>MEAASEGEKKPKRQMKTPYQLEILEKTYALETYPSEEIRVDLSEKLGLTDRQLQMWFCHRRLKDKKDMEKAKTDNFDSTRDEFIASERGGNHGSRFGSGSGSASGSGSGSSHFEYGDGVPMEGRYYGSPRSVMESRVIACVEAQLGEPLREDGPILGMEFDELPPGAFGAPIVMAKQPEQSFGECDLKPIKAGKMCHREYLLDSIKSDAYEGLMPYNLYDSPVGCPGANASLPLLGNGQLSCGFGVQGRVPSQSLSSQLDRKGHFSSPSGDNNCTQHMEVSINMQMDAPDYMDPVGAPEIREASDRNTSKSKHGLSVEKKRKYGRKGKEVDRRGQIDPFQTNVLYFFGKRDEQIRREMEKQEREKRKEEERMMREKQRQQERFQREERRENERREKFLQKESLKAERRQQKEELRREKEEARLKAASERATTRRLARESMELIEDDRLELMELAASSKGLPSIVSLDHDTMQNLESFRDSLASFPPESVLLKRPFSVPPWTDSEENIGDLLMVWSFCMTFADVLELWPFTLDELVQGFHDYDSRLLGEIHIALLKSIIKDIEDVARTPSTVVGTNQYSSANPEGGHPRIVEGAYLWGFDICHWKNRLNPLTWPEILRQFALSAGFGPRLKKKRIEKPGLPDHVEAKGCEDIVSILRNGSAAENAVAIMQEKGFPLQRRSRHRLTPGTVKFAAYHVLSLEGSKGMNVLDLAKKIQKSGLRDLTSSKTPEASISVALSRDPVLFERIAPSTYCVRLPFRKDPDDSEAILAAAREKIKRYENGFLAGENKDPEDVEREDDSEGEGADEGPEVHDLGTPNANQNSSNSFEFSTCSGNGKESLVDDVTLNLQNEPYTAGTLVNQFVDVSGKENGASVPGQGDTEIDESKSGQPWVLGLTEGEYSDLSVEERLRALDRLDAANALKKQMLAEAHLDKKRIKDESIPKFHSSSFAGNDAEIKQNCAAAESSQSPLTGVDNSIYDPAITTTAKEEPFIGADRILVEPEASMGQIGSSNQQNGYAAERTRLQLKSYIGHRAEEMYVYRSLPLGLDRRRNRYWQFVASASRHDPGSGRIFFESPDGYWRLFDSEEAFDALLASLDTRGIRESHLHTMLEYIEKSFKESLRRHSQSASIIDRKGSIVNEDAEMDCSPAQDSPSSTVSGSNSNTCEPSFSFKIELGKNETEKKAVMERYQEFQRWMWKECFDSSTLCAMRYGEKRCRPLMGICDFCLDSFMVSVPSEGLQSSWMEQCRKAWGIKLHASLSAEDLLQILTEFEVVIKRGFLSTNFETTDELLASSAVSGRGANPGSVPQLPWIPQTTAAVSLRLLELDGSISYNLDLKVEILENKEGESFTTSGYSVMKNIEDFEQPEADQDGHMREKNSTGLTSVYGSKKYGQGIRGRFRGRSQKRVSGSGRRNLSIPLTHVLRQHGERAHGQRLGRGRRTVRRRREEKMVIDEMLPSRLGNEAGFQSSGWESPRNSGGEEEEVEEDIQPMQIEGAEKSNSLEPVESSSDDDNNRVVEYEYAKWGTGNLMVMSDEDLDGSEEDNDLEEMGGGNFERVVDMNEDSDGNANEEGSTESADSEEYSD</sequence>
<dbReference type="InterPro" id="IPR044977">
    <property type="entry name" value="RLT1-3"/>
</dbReference>
<feature type="compositionally biased region" description="Polar residues" evidence="6">
    <location>
        <begin position="1463"/>
        <end position="1474"/>
    </location>
</feature>
<dbReference type="SMART" id="SM00389">
    <property type="entry name" value="HOX"/>
    <property type="match status" value="1"/>
</dbReference>
<evidence type="ECO:0000256" key="4">
    <source>
        <dbReference type="PROSITE-ProRule" id="PRU00108"/>
    </source>
</evidence>
<dbReference type="InterPro" id="IPR007759">
    <property type="entry name" value="Asxl_HARE-HTH"/>
</dbReference>
<dbReference type="InterPro" id="IPR009057">
    <property type="entry name" value="Homeodomain-like_sf"/>
</dbReference>
<feature type="compositionally biased region" description="Basic and acidic residues" evidence="6">
    <location>
        <begin position="299"/>
        <end position="308"/>
    </location>
</feature>
<feature type="domain" description="HTH HARE-type" evidence="9">
    <location>
        <begin position="686"/>
        <end position="755"/>
    </location>
</feature>
<dbReference type="Pfam" id="PF05066">
    <property type="entry name" value="HARE-HTH"/>
    <property type="match status" value="1"/>
</dbReference>
<evidence type="ECO:0000259" key="8">
    <source>
        <dbReference type="PROSITE" id="PS50827"/>
    </source>
</evidence>
<gene>
    <name evidence="10" type="ORF">RHGRI_004700</name>
</gene>
<feature type="compositionally biased region" description="Basic residues" evidence="6">
    <location>
        <begin position="309"/>
        <end position="325"/>
    </location>
</feature>
<evidence type="ECO:0000256" key="3">
    <source>
        <dbReference type="ARBA" id="ARBA00023242"/>
    </source>
</evidence>
<feature type="compositionally biased region" description="Polar residues" evidence="6">
    <location>
        <begin position="1564"/>
        <end position="1574"/>
    </location>
</feature>
<feature type="domain" description="Homeobox" evidence="7">
    <location>
        <begin position="7"/>
        <end position="67"/>
    </location>
</feature>
<feature type="domain" description="DDT" evidence="8">
    <location>
        <begin position="504"/>
        <end position="563"/>
    </location>
</feature>
<dbReference type="InterPro" id="IPR028941">
    <property type="entry name" value="WHIM2_dom"/>
</dbReference>
<feature type="region of interest" description="Disordered" evidence="6">
    <location>
        <begin position="867"/>
        <end position="886"/>
    </location>
</feature>
<comment type="subcellular location">
    <subcellularLocation>
        <location evidence="1 4 5">Nucleus</location>
    </subcellularLocation>
</comment>
<proteinExistence type="predicted"/>
<feature type="compositionally biased region" description="Low complexity" evidence="6">
    <location>
        <begin position="1150"/>
        <end position="1161"/>
    </location>
</feature>
<organism evidence="10 11">
    <name type="scientific">Rhododendron griersonianum</name>
    <dbReference type="NCBI Taxonomy" id="479676"/>
    <lineage>
        <taxon>Eukaryota</taxon>
        <taxon>Viridiplantae</taxon>
        <taxon>Streptophyta</taxon>
        <taxon>Embryophyta</taxon>
        <taxon>Tracheophyta</taxon>
        <taxon>Spermatophyta</taxon>
        <taxon>Magnoliopsida</taxon>
        <taxon>eudicotyledons</taxon>
        <taxon>Gunneridae</taxon>
        <taxon>Pentapetalae</taxon>
        <taxon>asterids</taxon>
        <taxon>Ericales</taxon>
        <taxon>Ericaceae</taxon>
        <taxon>Ericoideae</taxon>
        <taxon>Rhodoreae</taxon>
        <taxon>Rhododendron</taxon>
    </lineage>
</organism>
<keyword evidence="4 5" id="KW-0238">DNA-binding</keyword>